<keyword evidence="7" id="KW-1185">Reference proteome</keyword>
<protein>
    <submittedName>
        <fullName evidence="6">Cytochrome c</fullName>
    </submittedName>
</protein>
<dbReference type="RefSeq" id="WP_273926761.1">
    <property type="nucleotide sequence ID" value="NZ_JAQSIO010000003.1"/>
</dbReference>
<evidence type="ECO:0000256" key="3">
    <source>
        <dbReference type="ARBA" id="ARBA00023004"/>
    </source>
</evidence>
<dbReference type="InterPro" id="IPR036909">
    <property type="entry name" value="Cyt_c-like_dom_sf"/>
</dbReference>
<comment type="caution">
    <text evidence="6">The sequence shown here is derived from an EMBL/GenBank/DDBJ whole genome shotgun (WGS) entry which is preliminary data.</text>
</comment>
<evidence type="ECO:0000259" key="5">
    <source>
        <dbReference type="PROSITE" id="PS51007"/>
    </source>
</evidence>
<organism evidence="6 7">
    <name type="scientific">Curvibacter microcysteis</name>
    <dbReference type="NCBI Taxonomy" id="3026419"/>
    <lineage>
        <taxon>Bacteria</taxon>
        <taxon>Pseudomonadati</taxon>
        <taxon>Pseudomonadota</taxon>
        <taxon>Betaproteobacteria</taxon>
        <taxon>Burkholderiales</taxon>
        <taxon>Comamonadaceae</taxon>
        <taxon>Curvibacter</taxon>
    </lineage>
</organism>
<dbReference type="Proteomes" id="UP001528672">
    <property type="component" value="Unassembled WGS sequence"/>
</dbReference>
<dbReference type="InterPro" id="IPR051459">
    <property type="entry name" value="Cytochrome_c-type_DH"/>
</dbReference>
<evidence type="ECO:0000313" key="7">
    <source>
        <dbReference type="Proteomes" id="UP001528672"/>
    </source>
</evidence>
<dbReference type="Pfam" id="PF00034">
    <property type="entry name" value="Cytochrom_C"/>
    <property type="match status" value="3"/>
</dbReference>
<dbReference type="SUPFAM" id="SSF46626">
    <property type="entry name" value="Cytochrome c"/>
    <property type="match status" value="3"/>
</dbReference>
<gene>
    <name evidence="6" type="ORF">PSQ39_10720</name>
</gene>
<reference evidence="6 7" key="1">
    <citation type="submission" date="2023-02" db="EMBL/GenBank/DDBJ databases">
        <title>Bacterial whole genome sequence for Curvibacter sp. HBC28.</title>
        <authorList>
            <person name="Le V."/>
            <person name="Ko S.-R."/>
            <person name="Ahn C.-Y."/>
            <person name="Oh H.-M."/>
        </authorList>
    </citation>
    <scope>NUCLEOTIDE SEQUENCE [LARGE SCALE GENOMIC DNA]</scope>
    <source>
        <strain evidence="6 7">HBC28</strain>
    </source>
</reference>
<evidence type="ECO:0000256" key="2">
    <source>
        <dbReference type="ARBA" id="ARBA00022723"/>
    </source>
</evidence>
<evidence type="ECO:0000313" key="6">
    <source>
        <dbReference type="EMBL" id="MDD0815103.1"/>
    </source>
</evidence>
<keyword evidence="2 4" id="KW-0479">Metal-binding</keyword>
<feature type="domain" description="Cytochrome c" evidence="5">
    <location>
        <begin position="44"/>
        <end position="147"/>
    </location>
</feature>
<keyword evidence="3 4" id="KW-0408">Iron</keyword>
<sequence length="425" mass="45644">MKRALHGLLVLVSVTLGLVAWVAWLNVRAELPVDEVMPPTASAQLVAQGAYLAKAGNCMACHTVQGGPPYAGGRGIETPFGVVYSSNLTPDEATGLGLWSPSHFWRAMHHGRSRDGRLLYPAFPYTEYTRVSRADSDALYAYLRSLPPVAQPNRAHDLGWPYRSQAALAVWRALYFKPLDWEAQPAQSAAWNRGAYLVQGLGHCAACHTPRDALGGLDAARPLQGQMLPVQRWYAPSLTDPAEAGVMGWSAEEAVRLLRTGVNQHAVVTGPMAEVVFRSTQHLSDQDLSAMVAYLQALPVQPAEPVAALPSVPVQIKRGAQLYGQHCAACHGEQGEGVPGAYPALAGNRAVTMGQPANLIRMVLQGGYAPATEGNARPHGMPPFRHQLADDEVAAVVSYLRSAWGHQAGPVSTLDLVRDRGAESR</sequence>
<dbReference type="PIRSF" id="PIRSF000018">
    <property type="entry name" value="Mb_ADH_cyt_c"/>
    <property type="match status" value="1"/>
</dbReference>
<feature type="domain" description="Cytochrome c" evidence="5">
    <location>
        <begin position="189"/>
        <end position="299"/>
    </location>
</feature>
<name>A0ABT5MEU6_9BURK</name>
<accession>A0ABT5MEU6</accession>
<keyword evidence="1 4" id="KW-0349">Heme</keyword>
<dbReference type="InterPro" id="IPR014353">
    <property type="entry name" value="Membr-bd_ADH_cyt_c"/>
</dbReference>
<feature type="domain" description="Cytochrome c" evidence="5">
    <location>
        <begin position="314"/>
        <end position="404"/>
    </location>
</feature>
<dbReference type="PANTHER" id="PTHR35008">
    <property type="entry name" value="BLL4482 PROTEIN-RELATED"/>
    <property type="match status" value="1"/>
</dbReference>
<dbReference type="EMBL" id="JAQSIO010000003">
    <property type="protein sequence ID" value="MDD0815103.1"/>
    <property type="molecule type" value="Genomic_DNA"/>
</dbReference>
<dbReference type="InterPro" id="IPR009056">
    <property type="entry name" value="Cyt_c-like_dom"/>
</dbReference>
<dbReference type="PROSITE" id="PS51007">
    <property type="entry name" value="CYTC"/>
    <property type="match status" value="3"/>
</dbReference>
<evidence type="ECO:0000256" key="4">
    <source>
        <dbReference type="PROSITE-ProRule" id="PRU00433"/>
    </source>
</evidence>
<dbReference type="PANTHER" id="PTHR35008:SF4">
    <property type="entry name" value="BLL4482 PROTEIN"/>
    <property type="match status" value="1"/>
</dbReference>
<evidence type="ECO:0000256" key="1">
    <source>
        <dbReference type="ARBA" id="ARBA00022617"/>
    </source>
</evidence>
<dbReference type="Gene3D" id="1.10.760.10">
    <property type="entry name" value="Cytochrome c-like domain"/>
    <property type="match status" value="3"/>
</dbReference>
<proteinExistence type="predicted"/>